<protein>
    <recommendedName>
        <fullName evidence="3">Tellurite resistance protein TerB</fullName>
    </recommendedName>
</protein>
<evidence type="ECO:0000313" key="2">
    <source>
        <dbReference type="Proteomes" id="UP000320386"/>
    </source>
</evidence>
<proteinExistence type="predicted"/>
<dbReference type="Proteomes" id="UP000320386">
    <property type="component" value="Chromosome"/>
</dbReference>
<dbReference type="RefSeq" id="WP_145445038.1">
    <property type="nucleotide sequence ID" value="NZ_CP036280.1"/>
</dbReference>
<evidence type="ECO:0000313" key="1">
    <source>
        <dbReference type="EMBL" id="QDU70899.1"/>
    </source>
</evidence>
<keyword evidence="2" id="KW-1185">Reference proteome</keyword>
<organism evidence="1 2">
    <name type="scientific">Mucisphaera calidilacus</name>
    <dbReference type="NCBI Taxonomy" id="2527982"/>
    <lineage>
        <taxon>Bacteria</taxon>
        <taxon>Pseudomonadati</taxon>
        <taxon>Planctomycetota</taxon>
        <taxon>Phycisphaerae</taxon>
        <taxon>Phycisphaerales</taxon>
        <taxon>Phycisphaeraceae</taxon>
        <taxon>Mucisphaera</taxon>
    </lineage>
</organism>
<sequence>MWEDFFANYYDVVDGWEQGQREALVDAMVWTMYADRHLSDDERGSIESQAKEVEWNSRVPIADYVLQSVSRLRQVLGDEAKEEAYLKDIVDRLATEPACRQAVESCRAVALSDCDEDAREHVFLSRLEGAIKGEG</sequence>
<name>A0A518BVA1_9BACT</name>
<dbReference type="OrthoDB" id="193989at2"/>
<dbReference type="EMBL" id="CP036280">
    <property type="protein sequence ID" value="QDU70899.1"/>
    <property type="molecule type" value="Genomic_DNA"/>
</dbReference>
<evidence type="ECO:0008006" key="3">
    <source>
        <dbReference type="Google" id="ProtNLM"/>
    </source>
</evidence>
<dbReference type="SUPFAM" id="SSF158682">
    <property type="entry name" value="TerB-like"/>
    <property type="match status" value="1"/>
</dbReference>
<dbReference type="InterPro" id="IPR029024">
    <property type="entry name" value="TerB-like"/>
</dbReference>
<dbReference type="AlphaFoldDB" id="A0A518BVA1"/>
<dbReference type="KEGG" id="mcad:Pan265_07410"/>
<accession>A0A518BVA1</accession>
<reference evidence="1 2" key="1">
    <citation type="submission" date="2019-02" db="EMBL/GenBank/DDBJ databases">
        <title>Deep-cultivation of Planctomycetes and their phenomic and genomic characterization uncovers novel biology.</title>
        <authorList>
            <person name="Wiegand S."/>
            <person name="Jogler M."/>
            <person name="Boedeker C."/>
            <person name="Pinto D."/>
            <person name="Vollmers J."/>
            <person name="Rivas-Marin E."/>
            <person name="Kohn T."/>
            <person name="Peeters S.H."/>
            <person name="Heuer A."/>
            <person name="Rast P."/>
            <person name="Oberbeckmann S."/>
            <person name="Bunk B."/>
            <person name="Jeske O."/>
            <person name="Meyerdierks A."/>
            <person name="Storesund J.E."/>
            <person name="Kallscheuer N."/>
            <person name="Luecker S."/>
            <person name="Lage O.M."/>
            <person name="Pohl T."/>
            <person name="Merkel B.J."/>
            <person name="Hornburger P."/>
            <person name="Mueller R.-W."/>
            <person name="Bruemmer F."/>
            <person name="Labrenz M."/>
            <person name="Spormann A.M."/>
            <person name="Op den Camp H."/>
            <person name="Overmann J."/>
            <person name="Amann R."/>
            <person name="Jetten M.S.M."/>
            <person name="Mascher T."/>
            <person name="Medema M.H."/>
            <person name="Devos D.P."/>
            <person name="Kaster A.-K."/>
            <person name="Ovreas L."/>
            <person name="Rohde M."/>
            <person name="Galperin M.Y."/>
            <person name="Jogler C."/>
        </authorList>
    </citation>
    <scope>NUCLEOTIDE SEQUENCE [LARGE SCALE GENOMIC DNA]</scope>
    <source>
        <strain evidence="1 2">Pan265</strain>
    </source>
</reference>
<dbReference type="Gene3D" id="1.10.3680.10">
    <property type="entry name" value="TerB-like"/>
    <property type="match status" value="1"/>
</dbReference>
<gene>
    <name evidence="1" type="ORF">Pan265_07410</name>
</gene>